<reference evidence="2" key="1">
    <citation type="journal article" date="2023" name="Insect Mol. Biol.">
        <title>Genome sequencing provides insights into the evolution of gene families encoding plant cell wall-degrading enzymes in longhorned beetles.</title>
        <authorList>
            <person name="Shin N.R."/>
            <person name="Okamura Y."/>
            <person name="Kirsch R."/>
            <person name="Pauchet Y."/>
        </authorList>
    </citation>
    <scope>NUCLEOTIDE SEQUENCE</scope>
    <source>
        <strain evidence="2">AMC_N1</strain>
    </source>
</reference>
<gene>
    <name evidence="2" type="ORF">NQ318_008380</name>
</gene>
<evidence type="ECO:0000313" key="2">
    <source>
        <dbReference type="EMBL" id="KAJ8950941.1"/>
    </source>
</evidence>
<feature type="region of interest" description="Disordered" evidence="1">
    <location>
        <begin position="375"/>
        <end position="405"/>
    </location>
</feature>
<evidence type="ECO:0000256" key="1">
    <source>
        <dbReference type="SAM" id="MobiDB-lite"/>
    </source>
</evidence>
<organism evidence="2 3">
    <name type="scientific">Aromia moschata</name>
    <dbReference type="NCBI Taxonomy" id="1265417"/>
    <lineage>
        <taxon>Eukaryota</taxon>
        <taxon>Metazoa</taxon>
        <taxon>Ecdysozoa</taxon>
        <taxon>Arthropoda</taxon>
        <taxon>Hexapoda</taxon>
        <taxon>Insecta</taxon>
        <taxon>Pterygota</taxon>
        <taxon>Neoptera</taxon>
        <taxon>Endopterygota</taxon>
        <taxon>Coleoptera</taxon>
        <taxon>Polyphaga</taxon>
        <taxon>Cucujiformia</taxon>
        <taxon>Chrysomeloidea</taxon>
        <taxon>Cerambycidae</taxon>
        <taxon>Cerambycinae</taxon>
        <taxon>Callichromatini</taxon>
        <taxon>Aromia</taxon>
    </lineage>
</organism>
<feature type="region of interest" description="Disordered" evidence="1">
    <location>
        <begin position="332"/>
        <end position="356"/>
    </location>
</feature>
<evidence type="ECO:0000313" key="3">
    <source>
        <dbReference type="Proteomes" id="UP001162162"/>
    </source>
</evidence>
<proteinExistence type="predicted"/>
<accession>A0AAV8YIG7</accession>
<protein>
    <submittedName>
        <fullName evidence="2">Uncharacterized protein</fullName>
    </submittedName>
</protein>
<dbReference type="AlphaFoldDB" id="A0AAV8YIG7"/>
<dbReference type="Proteomes" id="UP001162162">
    <property type="component" value="Unassembled WGS sequence"/>
</dbReference>
<dbReference type="EMBL" id="JAPWTK010000092">
    <property type="protein sequence ID" value="KAJ8950941.1"/>
    <property type="molecule type" value="Genomic_DNA"/>
</dbReference>
<sequence length="499" mass="57567">MKRQLKEEEESILKRKSSGKDQHYIYEIFDKNCVLVVGPQMERAIKDKEIIDVTIAQRSEKILVKLADGTRITLPLAPYEGNAPLYRGSGWTKEVIEQEHHHGKETMSIAKLFEAKESGVEDWELEMMRLANKRKKRCKGEDSVDWKVMLQGCLENMDWNKFEEETKQIVEEKAEVVEEENIPMEVNDMEKTTNVAEKLKQGGEEVLKQLPTMTEIPEVIKVLETGDMCELQNVSGVRVKMADGKTCFVTGQMVKTDEDEVFVPGQTIINEEGQSEYTPGITIFMNDEPTLIPGWSSKLLKMTCQRKQINQINVEDDGESVLLSCLPPDLGEYRPRRRSLSPSPPPPPKPRSKPKVEEEIVIRRRVIEEPTIEPAKQKVKKRPPIEVTTETPNRGGGKKKLKDKTKEKLLKAESEVDKLRLNMRRKLREFKIEKPKAYIPAEPVKKSKKLEELEMSIKKGTFFEDDKTKDILEKAKSVTRMLKYQHILQPFNNDFSRRF</sequence>
<comment type="caution">
    <text evidence="2">The sequence shown here is derived from an EMBL/GenBank/DDBJ whole genome shotgun (WGS) entry which is preliminary data.</text>
</comment>
<keyword evidence="3" id="KW-1185">Reference proteome</keyword>
<name>A0AAV8YIG7_9CUCU</name>